<feature type="region of interest" description="Disordered" evidence="1">
    <location>
        <begin position="78"/>
        <end position="130"/>
    </location>
</feature>
<dbReference type="InterPro" id="IPR027932">
    <property type="entry name" value="DUF4606"/>
</dbReference>
<dbReference type="RefSeq" id="XP_018085282.1">
    <property type="nucleotide sequence ID" value="XM_018229793.2"/>
</dbReference>
<evidence type="ECO:0000313" key="4">
    <source>
        <dbReference type="Xenbase" id="XB-GENE-6486327"/>
    </source>
</evidence>
<dbReference type="PANTHER" id="PTHR35256">
    <property type="entry name" value="CHROMOSOME 8 OPEN READING FRAME 48"/>
    <property type="match status" value="1"/>
</dbReference>
<accession>A0A1L8F778</accession>
<gene>
    <name evidence="4" type="primary">c8h8orf48.L</name>
    <name evidence="3" type="synonym">c8orf48.L</name>
</gene>
<dbReference type="GeneID" id="108698368"/>
<dbReference type="OMA" id="SQCPSCN"/>
<dbReference type="KEGG" id="xla:108698368"/>
<organism evidence="2 3">
    <name type="scientific">Xenopus laevis</name>
    <name type="common">African clawed frog</name>
    <dbReference type="NCBI Taxonomy" id="8355"/>
    <lineage>
        <taxon>Eukaryota</taxon>
        <taxon>Metazoa</taxon>
        <taxon>Chordata</taxon>
        <taxon>Craniata</taxon>
        <taxon>Vertebrata</taxon>
        <taxon>Euteleostomi</taxon>
        <taxon>Amphibia</taxon>
        <taxon>Batrachia</taxon>
        <taxon>Anura</taxon>
        <taxon>Pipoidea</taxon>
        <taxon>Pipidae</taxon>
        <taxon>Xenopodinae</taxon>
        <taxon>Xenopus</taxon>
        <taxon>Xenopus</taxon>
    </lineage>
</organism>
<dbReference type="Bgee" id="108698368">
    <property type="expression patterns" value="Expressed in testis and 18 other cell types or tissues"/>
</dbReference>
<dbReference type="Pfam" id="PF15379">
    <property type="entry name" value="DUF4606"/>
    <property type="match status" value="1"/>
</dbReference>
<dbReference type="CTD" id="108698368"/>
<evidence type="ECO:0000313" key="2">
    <source>
        <dbReference type="Proteomes" id="UP000186698"/>
    </source>
</evidence>
<dbReference type="OrthoDB" id="9976953at2759"/>
<name>A0A1L8F778_XENLA</name>
<protein>
    <submittedName>
        <fullName evidence="3">Uncharacterized protein C8orf48 isoform X1</fullName>
    </submittedName>
</protein>
<dbReference type="AlphaFoldDB" id="A0A1L8F778"/>
<evidence type="ECO:0000256" key="1">
    <source>
        <dbReference type="SAM" id="MobiDB-lite"/>
    </source>
</evidence>
<dbReference type="Proteomes" id="UP000186698">
    <property type="component" value="Chromosome 8L"/>
</dbReference>
<dbReference type="Xenbase" id="XB-GENE-6486327">
    <property type="gene designation" value="c8h8orf48.L"/>
</dbReference>
<proteinExistence type="predicted"/>
<dbReference type="AGR" id="Xenbase:XB-GENE-6486327"/>
<reference evidence="3" key="1">
    <citation type="submission" date="2025-08" db="UniProtKB">
        <authorList>
            <consortium name="RefSeq"/>
        </authorList>
    </citation>
    <scope>IDENTIFICATION</scope>
    <source>
        <strain evidence="3">J_2021</strain>
        <tissue evidence="3">Erythrocytes</tissue>
    </source>
</reference>
<dbReference type="PaxDb" id="8355-A0A1L8F778"/>
<sequence length="345" mass="38808">MTCTFISVRTRLLTAPRYYGNRGVPEEVRPTLELARSLMDGLSEDGESIDYEEHIVQNTSCSRGSGCDYSSESFESLTDSFSDKDESEPFKPCSSEQESNSTTASSENGFGDISVCSEHGSDNVSGSEPSEVDYTANVHCQDLIKKWIENLQFKHACTSAARTNVESRNAFIEECRAGQETAETKKSAGKKTTEKETETLHTYCLTKIKHITHPLSIHKKQDQHTKNDSKSLMTDELKAVVPQQLLNRLRLENMKETLRQVTETGMHQPSTCPHCTSKRAELAKCEFLRLRRTKLEASLLQSKMEEHMYTKDLLTCIGEIHQSLPRLSDGSSNIWKTLYASSKKT</sequence>
<dbReference type="PANTHER" id="PTHR35256:SF1">
    <property type="entry name" value="EXPRESSED SEQUENCE AI429214"/>
    <property type="match status" value="1"/>
</dbReference>
<keyword evidence="2" id="KW-1185">Reference proteome</keyword>
<evidence type="ECO:0000313" key="3">
    <source>
        <dbReference type="RefSeq" id="XP_018085282.1"/>
    </source>
</evidence>
<feature type="compositionally biased region" description="Polar residues" evidence="1">
    <location>
        <begin position="94"/>
        <end position="108"/>
    </location>
</feature>